<keyword evidence="2" id="KW-1185">Reference proteome</keyword>
<dbReference type="EMBL" id="CP019605">
    <property type="protein sequence ID" value="AQP44698.1"/>
    <property type="molecule type" value="Genomic_DNA"/>
</dbReference>
<reference evidence="1 2" key="1">
    <citation type="journal article" date="2016" name="Int. J. Syst. Evol. Microbiol.">
        <title>Tessaracoccus flavus sp. nov., isolated from the drainage system of a lindane-producing factory.</title>
        <authorList>
            <person name="Kumari R."/>
            <person name="Singh P."/>
            <person name="Schumann P."/>
            <person name="Lal R."/>
        </authorList>
    </citation>
    <scope>NUCLEOTIDE SEQUENCE [LARGE SCALE GENOMIC DNA]</scope>
    <source>
        <strain evidence="1 2">RP1T</strain>
    </source>
</reference>
<protein>
    <submittedName>
        <fullName evidence="1">Uncharacterized protein</fullName>
    </submittedName>
</protein>
<evidence type="ECO:0000313" key="1">
    <source>
        <dbReference type="EMBL" id="AQP44698.1"/>
    </source>
</evidence>
<evidence type="ECO:0000313" key="2">
    <source>
        <dbReference type="Proteomes" id="UP000188324"/>
    </source>
</evidence>
<dbReference type="Proteomes" id="UP000188324">
    <property type="component" value="Chromosome"/>
</dbReference>
<name>A0A1Q2CF18_9ACTN</name>
<dbReference type="AlphaFoldDB" id="A0A1Q2CF18"/>
<dbReference type="KEGG" id="tfl:RPIT_07660"/>
<dbReference type="RefSeq" id="WP_077342032.1">
    <property type="nucleotide sequence ID" value="NZ_CP019605.1"/>
</dbReference>
<organism evidence="1 2">
    <name type="scientific">Tessaracoccus flavus</name>
    <dbReference type="NCBI Taxonomy" id="1610493"/>
    <lineage>
        <taxon>Bacteria</taxon>
        <taxon>Bacillati</taxon>
        <taxon>Actinomycetota</taxon>
        <taxon>Actinomycetes</taxon>
        <taxon>Propionibacteriales</taxon>
        <taxon>Propionibacteriaceae</taxon>
        <taxon>Tessaracoccus</taxon>
    </lineage>
</organism>
<dbReference type="OrthoDB" id="4045431at2"/>
<proteinExistence type="predicted"/>
<sequence length="261" mass="29398">MSLTDADREALRQIFETESNLDRWRIRARSVEEPEVGSDLALNDKIFPHMAISQLVRISLVLSGEHLRLALDSLRAKQLYPSAHFTVLRGALVGASQGVWILSPEDGQERRERGLAVLDEMYTQMEKYYNALGGLSGEEQASLDDQKSWLSDRRTGVADVRTRNAQLNLTEVVREAAEDVFTGVRQQEAVRRLWREMSADAHVLGWSLFQRSTFGPPDRRTGIGEGRASGSPSHVANAFLASYRTLKHGWSLFDRRCEAVD</sequence>
<accession>A0A1Q2CF18</accession>
<gene>
    <name evidence="1" type="ORF">RPIT_07660</name>
</gene>